<reference evidence="4 5" key="1">
    <citation type="submission" date="2023-04" db="EMBL/GenBank/DDBJ databases">
        <title>Forest soil microbial communities from Buena Vista Peninsula, Colon Province, Panama.</title>
        <authorList>
            <person name="Bouskill N."/>
        </authorList>
    </citation>
    <scope>NUCLEOTIDE SEQUENCE [LARGE SCALE GENOMIC DNA]</scope>
    <source>
        <strain evidence="4 5">GGS1</strain>
    </source>
</reference>
<keyword evidence="5" id="KW-1185">Reference proteome</keyword>
<feature type="transmembrane region" description="Helical" evidence="2">
    <location>
        <begin position="912"/>
        <end position="933"/>
    </location>
</feature>
<organism evidence="4 5">
    <name type="scientific">Streptomyces pseudovenezuelae</name>
    <dbReference type="NCBI Taxonomy" id="67350"/>
    <lineage>
        <taxon>Bacteria</taxon>
        <taxon>Bacillati</taxon>
        <taxon>Actinomycetota</taxon>
        <taxon>Actinomycetes</taxon>
        <taxon>Kitasatosporales</taxon>
        <taxon>Streptomycetaceae</taxon>
        <taxon>Streptomyces</taxon>
        <taxon>Streptomyces aurantiacus group</taxon>
    </lineage>
</organism>
<feature type="transmembrane region" description="Helical" evidence="2">
    <location>
        <begin position="354"/>
        <end position="372"/>
    </location>
</feature>
<keyword evidence="2" id="KW-0472">Membrane</keyword>
<evidence type="ECO:0000313" key="4">
    <source>
        <dbReference type="EMBL" id="MDH6217020.1"/>
    </source>
</evidence>
<evidence type="ECO:0000313" key="5">
    <source>
        <dbReference type="Proteomes" id="UP001160499"/>
    </source>
</evidence>
<keyword evidence="3" id="KW-0732">Signal</keyword>
<name>A0ABT6LL35_9ACTN</name>
<dbReference type="EMBL" id="JARXVH010000006">
    <property type="protein sequence ID" value="MDH6217020.1"/>
    <property type="molecule type" value="Genomic_DNA"/>
</dbReference>
<feature type="transmembrane region" description="Helical" evidence="2">
    <location>
        <begin position="237"/>
        <end position="257"/>
    </location>
</feature>
<feature type="transmembrane region" description="Helical" evidence="2">
    <location>
        <begin position="287"/>
        <end position="307"/>
    </location>
</feature>
<evidence type="ECO:0000256" key="3">
    <source>
        <dbReference type="SAM" id="SignalP"/>
    </source>
</evidence>
<dbReference type="RefSeq" id="WP_280877954.1">
    <property type="nucleotide sequence ID" value="NZ_JARXVH010000006.1"/>
</dbReference>
<feature type="region of interest" description="Disordered" evidence="1">
    <location>
        <begin position="936"/>
        <end position="957"/>
    </location>
</feature>
<keyword evidence="2" id="KW-1133">Transmembrane helix</keyword>
<feature type="chain" id="PRO_5045172145" description="Membrane protein YfhO" evidence="3">
    <location>
        <begin position="29"/>
        <end position="957"/>
    </location>
</feature>
<evidence type="ECO:0008006" key="6">
    <source>
        <dbReference type="Google" id="ProtNLM"/>
    </source>
</evidence>
<feature type="transmembrane region" description="Helical" evidence="2">
    <location>
        <begin position="319"/>
        <end position="334"/>
    </location>
</feature>
<feature type="region of interest" description="Disordered" evidence="1">
    <location>
        <begin position="440"/>
        <end position="492"/>
    </location>
</feature>
<gene>
    <name evidence="4" type="ORF">M2283_004338</name>
</gene>
<dbReference type="Proteomes" id="UP001160499">
    <property type="component" value="Unassembled WGS sequence"/>
</dbReference>
<feature type="transmembrane region" description="Helical" evidence="2">
    <location>
        <begin position="83"/>
        <end position="102"/>
    </location>
</feature>
<feature type="transmembrane region" description="Helical" evidence="2">
    <location>
        <begin position="520"/>
        <end position="540"/>
    </location>
</feature>
<protein>
    <recommendedName>
        <fullName evidence="6">Membrane protein YfhO</fullName>
    </recommendedName>
</protein>
<proteinExistence type="predicted"/>
<feature type="transmembrane region" description="Helical" evidence="2">
    <location>
        <begin position="403"/>
        <end position="422"/>
    </location>
</feature>
<dbReference type="InterPro" id="IPR018580">
    <property type="entry name" value="Uncharacterised_YfhO"/>
</dbReference>
<feature type="transmembrane region" description="Helical" evidence="2">
    <location>
        <begin position="109"/>
        <end position="131"/>
    </location>
</feature>
<feature type="transmembrane region" description="Helical" evidence="2">
    <location>
        <begin position="137"/>
        <end position="156"/>
    </location>
</feature>
<feature type="signal peptide" evidence="3">
    <location>
        <begin position="1"/>
        <end position="28"/>
    </location>
</feature>
<feature type="compositionally biased region" description="Basic and acidic residues" evidence="1">
    <location>
        <begin position="468"/>
        <end position="492"/>
    </location>
</feature>
<sequence length="957" mass="100522">MKRTIFPARPRQRAALLAALLTVAVFCAADAVARSFPFGSNTRSVNDLGNQYVPFHAHLWDLLHGRADGGLLINWQSGYGASFLPDLGTYLSSPFALLVAVFPRDRIDLAVYVVTVSKTAAAGAVMAWLLLTLRPGRWWAAALLGASYALCGWSVAVASYNPMWLDGLVALPLFCLVGEWTLHRRRPLLGVLIVALGWIANFYTAYMATIGAGLVLLLQLWLSGLPVRQKLATAGRAAATVALGVGLAAPLVTVVYFGTKHAYPGRVVHFTPVATKDMLARLLPTTYSFGTPALYVGVTALLLVLALPFHRKVPRRVRGGWTVLVAAVALSLQWEPTHLVWHAFATPQGSAYRQAFVLCALMVIAAWHALSYGPPDRRALAVAVGLLTLITAIASRSDFVRPVTWLVLGPAVVGAVGGLALLGRLDGRIRAESRGVVEELAPAGSRGPADDPAGAEGRGLADGSAGIGDRHPADTSPRIDDTAPGGDREPSAADRIRAAAQRRNPLAARRHTPLSARSRSLLAALALVLLFGGQFGEAAATSAVASRLRLGNMDDYAPWGDRQEEQASLIARADGWPEYRTDPGREQTVGNDALMVGGQGAQYYSSLTADVLSRTLTAFGDGWTSRGRSLQSLDNAVTDAIFSVGARVHSPPDPHQNWFPQDGSGPSMTREDVPPLVTVRPSDASSRAGFGASPYRNQELVLGARVYTVPEVTVRTSSGKPPRAGDAAHPGLLVDVPAKGSTNTPTITASCPAGSQVYLWAPHYAGTAQLGDGPTGRFRSDALGTKIAAMEPLGTAPASGRLRIDLTPSRASRVPEGAVGCLDTARLHTSVEHLKATGATEVSVDDGTIKAQLPAGSTGTAVVAAPRIAGWRCAAGDDSAVPAKAYHGLIAVPLDGSSTSLTCTFHPPGLRLGTAVAGASLLTLILLGVLGAVRRRRAARPPAPSPTTTRHLDRASA</sequence>
<feature type="transmembrane region" description="Helical" evidence="2">
    <location>
        <begin position="188"/>
        <end position="217"/>
    </location>
</feature>
<keyword evidence="2" id="KW-0812">Transmembrane</keyword>
<dbReference type="Pfam" id="PF09586">
    <property type="entry name" value="YfhO"/>
    <property type="match status" value="1"/>
</dbReference>
<evidence type="ECO:0000256" key="2">
    <source>
        <dbReference type="SAM" id="Phobius"/>
    </source>
</evidence>
<dbReference type="PANTHER" id="PTHR38454:SF1">
    <property type="entry name" value="INTEGRAL MEMBRANE PROTEIN"/>
    <property type="match status" value="1"/>
</dbReference>
<feature type="transmembrane region" description="Helical" evidence="2">
    <location>
        <begin position="379"/>
        <end position="397"/>
    </location>
</feature>
<feature type="transmembrane region" description="Helical" evidence="2">
    <location>
        <begin position="163"/>
        <end position="182"/>
    </location>
</feature>
<comment type="caution">
    <text evidence="4">The sequence shown here is derived from an EMBL/GenBank/DDBJ whole genome shotgun (WGS) entry which is preliminary data.</text>
</comment>
<accession>A0ABT6LL35</accession>
<evidence type="ECO:0000256" key="1">
    <source>
        <dbReference type="SAM" id="MobiDB-lite"/>
    </source>
</evidence>
<dbReference type="PANTHER" id="PTHR38454">
    <property type="entry name" value="INTEGRAL MEMBRANE PROTEIN-RELATED"/>
    <property type="match status" value="1"/>
</dbReference>